<keyword evidence="3" id="KW-1003">Cell membrane</keyword>
<dbReference type="RefSeq" id="WP_005978429.1">
    <property type="nucleotide sequence ID" value="NZ_BAABXY010000001.1"/>
</dbReference>
<dbReference type="AlphaFoldDB" id="A0AAX2JER8"/>
<dbReference type="PANTHER" id="PTHR30193:SF37">
    <property type="entry name" value="INNER MEMBRANE ABC TRANSPORTER PERMEASE PROTEIN YCJO"/>
    <property type="match status" value="1"/>
</dbReference>
<protein>
    <submittedName>
        <fullName evidence="9">Sn-glycerol-3-phosphate transport system permease protein ugpA</fullName>
    </submittedName>
</protein>
<feature type="transmembrane region" description="Helical" evidence="7">
    <location>
        <begin position="263"/>
        <end position="280"/>
    </location>
</feature>
<evidence type="ECO:0000259" key="8">
    <source>
        <dbReference type="PROSITE" id="PS50928"/>
    </source>
</evidence>
<dbReference type="CDD" id="cd06261">
    <property type="entry name" value="TM_PBP2"/>
    <property type="match status" value="1"/>
</dbReference>
<keyword evidence="5 7" id="KW-1133">Transmembrane helix</keyword>
<feature type="domain" description="ABC transmembrane type-1" evidence="8">
    <location>
        <begin position="71"/>
        <end position="281"/>
    </location>
</feature>
<keyword evidence="6 7" id="KW-0472">Membrane</keyword>
<evidence type="ECO:0000313" key="9">
    <source>
        <dbReference type="EMBL" id="SQJ15709.1"/>
    </source>
</evidence>
<evidence type="ECO:0000256" key="3">
    <source>
        <dbReference type="ARBA" id="ARBA00022475"/>
    </source>
</evidence>
<organism evidence="9 10">
    <name type="scientific">Fusobacterium ulcerans</name>
    <dbReference type="NCBI Taxonomy" id="861"/>
    <lineage>
        <taxon>Bacteria</taxon>
        <taxon>Fusobacteriati</taxon>
        <taxon>Fusobacteriota</taxon>
        <taxon>Fusobacteriia</taxon>
        <taxon>Fusobacteriales</taxon>
        <taxon>Fusobacteriaceae</taxon>
        <taxon>Fusobacterium</taxon>
    </lineage>
</organism>
<keyword evidence="4 7" id="KW-0812">Transmembrane</keyword>
<feature type="transmembrane region" description="Helical" evidence="7">
    <location>
        <begin position="153"/>
        <end position="179"/>
    </location>
</feature>
<accession>A0AAX2JER8</accession>
<evidence type="ECO:0000313" key="10">
    <source>
        <dbReference type="Proteomes" id="UP000249008"/>
    </source>
</evidence>
<evidence type="ECO:0000256" key="2">
    <source>
        <dbReference type="ARBA" id="ARBA00022448"/>
    </source>
</evidence>
<keyword evidence="2 7" id="KW-0813">Transport</keyword>
<feature type="transmembrane region" description="Helical" evidence="7">
    <location>
        <begin position="7"/>
        <end position="29"/>
    </location>
</feature>
<dbReference type="GO" id="GO:0005886">
    <property type="term" value="C:plasma membrane"/>
    <property type="evidence" value="ECO:0007669"/>
    <property type="project" value="UniProtKB-SubCell"/>
</dbReference>
<proteinExistence type="inferred from homology"/>
<dbReference type="Pfam" id="PF00528">
    <property type="entry name" value="BPD_transp_1"/>
    <property type="match status" value="1"/>
</dbReference>
<dbReference type="GO" id="GO:0055085">
    <property type="term" value="P:transmembrane transport"/>
    <property type="evidence" value="ECO:0007669"/>
    <property type="project" value="InterPro"/>
</dbReference>
<name>A0AAX2JER8_9FUSO</name>
<dbReference type="InterPro" id="IPR051393">
    <property type="entry name" value="ABC_transporter_permease"/>
</dbReference>
<evidence type="ECO:0000256" key="6">
    <source>
        <dbReference type="ARBA" id="ARBA00023136"/>
    </source>
</evidence>
<dbReference type="EMBL" id="LS483487">
    <property type="protein sequence ID" value="SQJ15709.1"/>
    <property type="molecule type" value="Genomic_DNA"/>
</dbReference>
<gene>
    <name evidence="9" type="primary">ugpA</name>
    <name evidence="9" type="ORF">NCTC12112_03076</name>
</gene>
<feature type="transmembrane region" description="Helical" evidence="7">
    <location>
        <begin position="107"/>
        <end position="126"/>
    </location>
</feature>
<evidence type="ECO:0000256" key="5">
    <source>
        <dbReference type="ARBA" id="ARBA00022989"/>
    </source>
</evidence>
<reference evidence="9 10" key="1">
    <citation type="submission" date="2018-06" db="EMBL/GenBank/DDBJ databases">
        <authorList>
            <consortium name="Pathogen Informatics"/>
            <person name="Doyle S."/>
        </authorList>
    </citation>
    <scope>NUCLEOTIDE SEQUENCE [LARGE SCALE GENOMIC DNA]</scope>
    <source>
        <strain evidence="9 10">NCTC12112</strain>
    </source>
</reference>
<dbReference type="KEGG" id="ful:C4N20_05935"/>
<evidence type="ECO:0000256" key="7">
    <source>
        <dbReference type="RuleBase" id="RU363032"/>
    </source>
</evidence>
<dbReference type="SUPFAM" id="SSF161098">
    <property type="entry name" value="MetI-like"/>
    <property type="match status" value="1"/>
</dbReference>
<comment type="subcellular location">
    <subcellularLocation>
        <location evidence="1 7">Cell membrane</location>
        <topology evidence="1 7">Multi-pass membrane protein</topology>
    </subcellularLocation>
</comment>
<feature type="transmembrane region" description="Helical" evidence="7">
    <location>
        <begin position="71"/>
        <end position="95"/>
    </location>
</feature>
<dbReference type="Proteomes" id="UP000249008">
    <property type="component" value="Chromosome 1"/>
</dbReference>
<sequence>MKIKKDNYMIILLVPAMSIFTVFVFWPILRTIYLSFFDWNMISRNKKFVMLDNYTGILTDPVIYKSLGNTFLYIIFLGIFNFILPYIFAYALALLISKLKSFYRAMIFFPSIISLVVASLIFLWLFNPMSGPISKVYEIFGIESPFWLKTNGLVILLVSIITAWKIFGYNLILLLAGILEVPAELIESAKIDKLSNFQIFIYIVLPMTSSTALYVSIMTVVYGLQQVFVPINVLTQGGPNNGSTNLVYSIYQYAFTFFQTGRASALAIITTLFFFILISLKIKILEKGVYYEN</sequence>
<dbReference type="GeneID" id="78454340"/>
<evidence type="ECO:0000256" key="1">
    <source>
        <dbReference type="ARBA" id="ARBA00004651"/>
    </source>
</evidence>
<feature type="transmembrane region" description="Helical" evidence="7">
    <location>
        <begin position="199"/>
        <end position="224"/>
    </location>
</feature>
<dbReference type="InterPro" id="IPR000515">
    <property type="entry name" value="MetI-like"/>
</dbReference>
<dbReference type="PROSITE" id="PS50928">
    <property type="entry name" value="ABC_TM1"/>
    <property type="match status" value="1"/>
</dbReference>
<comment type="similarity">
    <text evidence="7">Belongs to the binding-protein-dependent transport system permease family.</text>
</comment>
<evidence type="ECO:0000256" key="4">
    <source>
        <dbReference type="ARBA" id="ARBA00022692"/>
    </source>
</evidence>
<dbReference type="PANTHER" id="PTHR30193">
    <property type="entry name" value="ABC TRANSPORTER PERMEASE PROTEIN"/>
    <property type="match status" value="1"/>
</dbReference>
<dbReference type="InterPro" id="IPR035906">
    <property type="entry name" value="MetI-like_sf"/>
</dbReference>
<dbReference type="Gene3D" id="1.10.3720.10">
    <property type="entry name" value="MetI-like"/>
    <property type="match status" value="1"/>
</dbReference>